<accession>A0ABR1BHG6</accession>
<proteinExistence type="predicted"/>
<protein>
    <submittedName>
        <fullName evidence="1">Uncharacterized protein</fullName>
    </submittedName>
</protein>
<evidence type="ECO:0000313" key="2">
    <source>
        <dbReference type="Proteomes" id="UP001359485"/>
    </source>
</evidence>
<comment type="caution">
    <text evidence="1">The sequence shown here is derived from an EMBL/GenBank/DDBJ whole genome shotgun (WGS) entry which is preliminary data.</text>
</comment>
<gene>
    <name evidence="1" type="ORF">RUM44_013069</name>
</gene>
<dbReference type="EMBL" id="JAWJWF010000001">
    <property type="protein sequence ID" value="KAK6641360.1"/>
    <property type="molecule type" value="Genomic_DNA"/>
</dbReference>
<dbReference type="Proteomes" id="UP001359485">
    <property type="component" value="Unassembled WGS sequence"/>
</dbReference>
<name>A0ABR1BHG6_POLSC</name>
<keyword evidence="2" id="KW-1185">Reference proteome</keyword>
<reference evidence="1 2" key="1">
    <citation type="submission" date="2023-09" db="EMBL/GenBank/DDBJ databases">
        <title>Genomes of two closely related lineages of the louse Polyplax serrata with different host specificities.</title>
        <authorList>
            <person name="Martinu J."/>
            <person name="Tarabai H."/>
            <person name="Stefka J."/>
            <person name="Hypsa V."/>
        </authorList>
    </citation>
    <scope>NUCLEOTIDE SEQUENCE [LARGE SCALE GENOMIC DNA]</scope>
    <source>
        <strain evidence="1">98ZLc_SE</strain>
    </source>
</reference>
<evidence type="ECO:0000313" key="1">
    <source>
        <dbReference type="EMBL" id="KAK6641360.1"/>
    </source>
</evidence>
<sequence>MPRQFATPSIESDLPNDLDLLLTELSDDWEFDLERDFDLKQVPDLDFDSEPTDDLEGDCDLDLLLLNLSDARLPLLELEKIVKMFNVFQEATPSGDLDRDLLPLEDREPWADLEPLFDREGDLESDLLDASDKDPERELLDSLRSRETDLLADRLTDRLKDLLSDRPF</sequence>
<organism evidence="1 2">
    <name type="scientific">Polyplax serrata</name>
    <name type="common">Common mouse louse</name>
    <dbReference type="NCBI Taxonomy" id="468196"/>
    <lineage>
        <taxon>Eukaryota</taxon>
        <taxon>Metazoa</taxon>
        <taxon>Ecdysozoa</taxon>
        <taxon>Arthropoda</taxon>
        <taxon>Hexapoda</taxon>
        <taxon>Insecta</taxon>
        <taxon>Pterygota</taxon>
        <taxon>Neoptera</taxon>
        <taxon>Paraneoptera</taxon>
        <taxon>Psocodea</taxon>
        <taxon>Troctomorpha</taxon>
        <taxon>Phthiraptera</taxon>
        <taxon>Anoplura</taxon>
        <taxon>Polyplacidae</taxon>
        <taxon>Polyplax</taxon>
    </lineage>
</organism>